<name>A0A9D4TWF7_CHLVU</name>
<dbReference type="Gene3D" id="1.10.510.10">
    <property type="entry name" value="Transferase(Phosphotransferase) domain 1"/>
    <property type="match status" value="1"/>
</dbReference>
<dbReference type="PANTHER" id="PTHR44329:SF214">
    <property type="entry name" value="PROTEIN KINASE DOMAIN-CONTAINING PROTEIN"/>
    <property type="match status" value="1"/>
</dbReference>
<dbReference type="InterPro" id="IPR001245">
    <property type="entry name" value="Ser-Thr/Tyr_kinase_cat_dom"/>
</dbReference>
<dbReference type="PROSITE" id="PS50011">
    <property type="entry name" value="PROTEIN_KINASE_DOM"/>
    <property type="match status" value="1"/>
</dbReference>
<dbReference type="InterPro" id="IPR051681">
    <property type="entry name" value="Ser/Thr_Kinases-Pseudokinases"/>
</dbReference>
<dbReference type="EMBL" id="SIDB01000002">
    <property type="protein sequence ID" value="KAI3436406.1"/>
    <property type="molecule type" value="Genomic_DNA"/>
</dbReference>
<dbReference type="PANTHER" id="PTHR44329">
    <property type="entry name" value="SERINE/THREONINE-PROTEIN KINASE TNNI3K-RELATED"/>
    <property type="match status" value="1"/>
</dbReference>
<evidence type="ECO:0000313" key="2">
    <source>
        <dbReference type="EMBL" id="KAI3436406.1"/>
    </source>
</evidence>
<organism evidence="2 3">
    <name type="scientific">Chlorella vulgaris</name>
    <name type="common">Green alga</name>
    <dbReference type="NCBI Taxonomy" id="3077"/>
    <lineage>
        <taxon>Eukaryota</taxon>
        <taxon>Viridiplantae</taxon>
        <taxon>Chlorophyta</taxon>
        <taxon>core chlorophytes</taxon>
        <taxon>Trebouxiophyceae</taxon>
        <taxon>Chlorellales</taxon>
        <taxon>Chlorellaceae</taxon>
        <taxon>Chlorella clade</taxon>
        <taxon>Chlorella</taxon>
    </lineage>
</organism>
<reference evidence="2" key="1">
    <citation type="journal article" date="2019" name="Plant J.">
        <title>Chlorella vulgaris genome assembly and annotation reveals the molecular basis for metabolic acclimation to high light conditions.</title>
        <authorList>
            <person name="Cecchin M."/>
            <person name="Marcolungo L."/>
            <person name="Rossato M."/>
            <person name="Girolomoni L."/>
            <person name="Cosentino E."/>
            <person name="Cuine S."/>
            <person name="Li-Beisson Y."/>
            <person name="Delledonne M."/>
            <person name="Ballottari M."/>
        </authorList>
    </citation>
    <scope>NUCLEOTIDE SEQUENCE</scope>
    <source>
        <strain evidence="2">211/11P</strain>
    </source>
</reference>
<dbReference type="InterPro" id="IPR000719">
    <property type="entry name" value="Prot_kinase_dom"/>
</dbReference>
<protein>
    <recommendedName>
        <fullName evidence="1">Protein kinase domain-containing protein</fullName>
    </recommendedName>
</protein>
<reference evidence="2" key="2">
    <citation type="submission" date="2020-11" db="EMBL/GenBank/DDBJ databases">
        <authorList>
            <person name="Cecchin M."/>
            <person name="Marcolungo L."/>
            <person name="Rossato M."/>
            <person name="Girolomoni L."/>
            <person name="Cosentino E."/>
            <person name="Cuine S."/>
            <person name="Li-Beisson Y."/>
            <person name="Delledonne M."/>
            <person name="Ballottari M."/>
        </authorList>
    </citation>
    <scope>NUCLEOTIDE SEQUENCE</scope>
    <source>
        <strain evidence="2">211/11P</strain>
        <tissue evidence="2">Whole cell</tissue>
    </source>
</reference>
<evidence type="ECO:0000259" key="1">
    <source>
        <dbReference type="PROSITE" id="PS50011"/>
    </source>
</evidence>
<dbReference type="OrthoDB" id="515019at2759"/>
<sequence length="246" mass="26587">MLQVQTHAWGVGESEVDENGKRLRQVWILQTLCSLGTLGRAIDSGRFLDPATGGPDIRAILLTTCEIAGALTFLHGVGVIHGDLGANNVLLCPSERSDWDARGYTAKVSDFGLSRPTTSASLNNIPRTAFGTVVYMAPELMADDVMTAAADTFALGVLVWEMMRGQRAWRGMGPLQVVAAVSFDKRSLEVPHAWPEGVQALVRACLTANPARRPSAAEILKRVQALLRELGPLPEERESEREGVSN</sequence>
<comment type="caution">
    <text evidence="2">The sequence shown here is derived from an EMBL/GenBank/DDBJ whole genome shotgun (WGS) entry which is preliminary data.</text>
</comment>
<keyword evidence="3" id="KW-1185">Reference proteome</keyword>
<dbReference type="GO" id="GO:0004674">
    <property type="term" value="F:protein serine/threonine kinase activity"/>
    <property type="evidence" value="ECO:0007669"/>
    <property type="project" value="TreeGrafter"/>
</dbReference>
<dbReference type="InterPro" id="IPR011009">
    <property type="entry name" value="Kinase-like_dom_sf"/>
</dbReference>
<dbReference type="SUPFAM" id="SSF56112">
    <property type="entry name" value="Protein kinase-like (PK-like)"/>
    <property type="match status" value="1"/>
</dbReference>
<accession>A0A9D4TWF7</accession>
<dbReference type="AlphaFoldDB" id="A0A9D4TWF7"/>
<proteinExistence type="predicted"/>
<gene>
    <name evidence="2" type="ORF">D9Q98_005823</name>
</gene>
<dbReference type="GO" id="GO:0005524">
    <property type="term" value="F:ATP binding"/>
    <property type="evidence" value="ECO:0007669"/>
    <property type="project" value="InterPro"/>
</dbReference>
<dbReference type="Pfam" id="PF07714">
    <property type="entry name" value="PK_Tyr_Ser-Thr"/>
    <property type="match status" value="1"/>
</dbReference>
<feature type="domain" description="Protein kinase" evidence="1">
    <location>
        <begin position="1"/>
        <end position="227"/>
    </location>
</feature>
<dbReference type="Proteomes" id="UP001055712">
    <property type="component" value="Unassembled WGS sequence"/>
</dbReference>
<evidence type="ECO:0000313" key="3">
    <source>
        <dbReference type="Proteomes" id="UP001055712"/>
    </source>
</evidence>